<evidence type="ECO:0000256" key="1">
    <source>
        <dbReference type="SAM" id="Phobius"/>
    </source>
</evidence>
<proteinExistence type="predicted"/>
<accession>A0A0A8ZWL1</accession>
<keyword evidence="1" id="KW-1133">Transmembrane helix</keyword>
<dbReference type="EMBL" id="GBRH01254664">
    <property type="protein sequence ID" value="JAD43231.1"/>
    <property type="molecule type" value="Transcribed_RNA"/>
</dbReference>
<protein>
    <submittedName>
        <fullName evidence="2">Uncharacterized protein</fullName>
    </submittedName>
</protein>
<organism evidence="2">
    <name type="scientific">Arundo donax</name>
    <name type="common">Giant reed</name>
    <name type="synonym">Donax arundinaceus</name>
    <dbReference type="NCBI Taxonomy" id="35708"/>
    <lineage>
        <taxon>Eukaryota</taxon>
        <taxon>Viridiplantae</taxon>
        <taxon>Streptophyta</taxon>
        <taxon>Embryophyta</taxon>
        <taxon>Tracheophyta</taxon>
        <taxon>Spermatophyta</taxon>
        <taxon>Magnoliopsida</taxon>
        <taxon>Liliopsida</taxon>
        <taxon>Poales</taxon>
        <taxon>Poaceae</taxon>
        <taxon>PACMAD clade</taxon>
        <taxon>Arundinoideae</taxon>
        <taxon>Arundineae</taxon>
        <taxon>Arundo</taxon>
    </lineage>
</organism>
<reference evidence="2" key="2">
    <citation type="journal article" date="2015" name="Data Brief">
        <title>Shoot transcriptome of the giant reed, Arundo donax.</title>
        <authorList>
            <person name="Barrero R.A."/>
            <person name="Guerrero F.D."/>
            <person name="Moolhuijzen P."/>
            <person name="Goolsby J.A."/>
            <person name="Tidwell J."/>
            <person name="Bellgard S.E."/>
            <person name="Bellgard M.I."/>
        </authorList>
    </citation>
    <scope>NUCLEOTIDE SEQUENCE</scope>
    <source>
        <tissue evidence="2">Shoot tissue taken approximately 20 cm above the soil surface</tissue>
    </source>
</reference>
<reference evidence="2" key="1">
    <citation type="submission" date="2014-09" db="EMBL/GenBank/DDBJ databases">
        <authorList>
            <person name="Magalhaes I.L.F."/>
            <person name="Oliveira U."/>
            <person name="Santos F.R."/>
            <person name="Vidigal T.H.D.A."/>
            <person name="Brescovit A.D."/>
            <person name="Santos A.J."/>
        </authorList>
    </citation>
    <scope>NUCLEOTIDE SEQUENCE</scope>
    <source>
        <tissue evidence="2">Shoot tissue taken approximately 20 cm above the soil surface</tissue>
    </source>
</reference>
<evidence type="ECO:0000313" key="2">
    <source>
        <dbReference type="EMBL" id="JAD43231.1"/>
    </source>
</evidence>
<sequence>MGFKCWLPLVHLFVNCTVIILHGHGIVRPDCG</sequence>
<keyword evidence="1" id="KW-0472">Membrane</keyword>
<name>A0A0A8ZWL1_ARUDO</name>
<dbReference type="AlphaFoldDB" id="A0A0A8ZWL1"/>
<feature type="transmembrane region" description="Helical" evidence="1">
    <location>
        <begin position="6"/>
        <end position="27"/>
    </location>
</feature>
<keyword evidence="1" id="KW-0812">Transmembrane</keyword>